<feature type="non-terminal residue" evidence="2">
    <location>
        <position position="311"/>
    </location>
</feature>
<evidence type="ECO:0000313" key="2">
    <source>
        <dbReference type="EMBL" id="CAG7819599.1"/>
    </source>
</evidence>
<dbReference type="Proteomes" id="UP000708208">
    <property type="component" value="Unassembled WGS sequence"/>
</dbReference>
<organism evidence="2 3">
    <name type="scientific">Allacma fusca</name>
    <dbReference type="NCBI Taxonomy" id="39272"/>
    <lineage>
        <taxon>Eukaryota</taxon>
        <taxon>Metazoa</taxon>
        <taxon>Ecdysozoa</taxon>
        <taxon>Arthropoda</taxon>
        <taxon>Hexapoda</taxon>
        <taxon>Collembola</taxon>
        <taxon>Symphypleona</taxon>
        <taxon>Sminthuridae</taxon>
        <taxon>Allacma</taxon>
    </lineage>
</organism>
<gene>
    <name evidence="2" type="ORF">AFUS01_LOCUS30034</name>
</gene>
<reference evidence="2" key="1">
    <citation type="submission" date="2021-06" db="EMBL/GenBank/DDBJ databases">
        <authorList>
            <person name="Hodson N. C."/>
            <person name="Mongue J. A."/>
            <person name="Jaron S. K."/>
        </authorList>
    </citation>
    <scope>NUCLEOTIDE SEQUENCE</scope>
</reference>
<name>A0A8J2PNN5_9HEXA</name>
<sequence length="311" mass="35901">YFNNAYRNSEDDHQGRFFREMRDKVDKVLKEHRLKEQIMIQDQEAGDSPAKVTENIHPAKKSSPDADSIQECKNLKKIVSINDKDKSLAPPATALNSPINSSEVNRFKQLVVPAQDSEILYEQDVINYQQEKLPPTKDIFPQTAQAGSKGAPKQQVFRKLQSQSSMKQGDESMNKEAEQLYNDGMVQFKKGQFINARTCFHNALQKCSPGYKPRERFQKMKAVADNLIKQDEANKKKNETAEECYRLGMGHMWRDEFANAKTCFEDAYSKCTADYVNKTLFYEKQMDAESGIRKQEQQKWQNRAADELFNQ</sequence>
<evidence type="ECO:0000256" key="1">
    <source>
        <dbReference type="SAM" id="MobiDB-lite"/>
    </source>
</evidence>
<comment type="caution">
    <text evidence="2">The sequence shown here is derived from an EMBL/GenBank/DDBJ whole genome shotgun (WGS) entry which is preliminary data.</text>
</comment>
<dbReference type="AlphaFoldDB" id="A0A8J2PNN5"/>
<accession>A0A8J2PNN5</accession>
<keyword evidence="3" id="KW-1185">Reference proteome</keyword>
<feature type="non-terminal residue" evidence="2">
    <location>
        <position position="1"/>
    </location>
</feature>
<feature type="region of interest" description="Disordered" evidence="1">
    <location>
        <begin position="289"/>
        <end position="311"/>
    </location>
</feature>
<dbReference type="EMBL" id="CAJVCH010453842">
    <property type="protein sequence ID" value="CAG7819599.1"/>
    <property type="molecule type" value="Genomic_DNA"/>
</dbReference>
<proteinExistence type="predicted"/>
<feature type="region of interest" description="Disordered" evidence="1">
    <location>
        <begin position="42"/>
        <end position="68"/>
    </location>
</feature>
<protein>
    <submittedName>
        <fullName evidence="2">Uncharacterized protein</fullName>
    </submittedName>
</protein>
<evidence type="ECO:0000313" key="3">
    <source>
        <dbReference type="Proteomes" id="UP000708208"/>
    </source>
</evidence>